<keyword evidence="2" id="KW-1185">Reference proteome</keyword>
<organism evidence="1 2">
    <name type="scientific">Pyrenophora tritici-repentis</name>
    <dbReference type="NCBI Taxonomy" id="45151"/>
    <lineage>
        <taxon>Eukaryota</taxon>
        <taxon>Fungi</taxon>
        <taxon>Dikarya</taxon>
        <taxon>Ascomycota</taxon>
        <taxon>Pezizomycotina</taxon>
        <taxon>Dothideomycetes</taxon>
        <taxon>Pleosporomycetidae</taxon>
        <taxon>Pleosporales</taxon>
        <taxon>Pleosporineae</taxon>
        <taxon>Pleosporaceae</taxon>
        <taxon>Pyrenophora</taxon>
    </lineage>
</organism>
<protein>
    <submittedName>
        <fullName evidence="1">Uncharacterized protein</fullName>
    </submittedName>
</protein>
<comment type="caution">
    <text evidence="1">The sequence shown here is derived from an EMBL/GenBank/DDBJ whole genome shotgun (WGS) entry which is preliminary data.</text>
</comment>
<dbReference type="Proteomes" id="UP000249757">
    <property type="component" value="Unassembled WGS sequence"/>
</dbReference>
<proteinExistence type="predicted"/>
<dbReference type="AlphaFoldDB" id="A0A921PLF2"/>
<evidence type="ECO:0000313" key="1">
    <source>
        <dbReference type="EMBL" id="KAI1514554.1"/>
    </source>
</evidence>
<reference evidence="2" key="1">
    <citation type="journal article" date="2022" name="Microb. Genom.">
        <title>A global pangenome for the wheat fungal pathogen Pyrenophora tritici-repentis and prediction of effector protein structural homology.</title>
        <authorList>
            <person name="Moolhuijzen P.M."/>
            <person name="See P.T."/>
            <person name="Shi G."/>
            <person name="Powell H.R."/>
            <person name="Cockram J."/>
            <person name="Jorgensen L.N."/>
            <person name="Benslimane H."/>
            <person name="Strelkov S.E."/>
            <person name="Turner J."/>
            <person name="Liu Z."/>
            <person name="Moffat C.S."/>
        </authorList>
    </citation>
    <scope>NUCLEOTIDE SEQUENCE [LARGE SCALE GENOMIC DNA]</scope>
</reference>
<accession>A0A921PLF2</accession>
<name>A0A921PLF2_9PLEO</name>
<gene>
    <name evidence="1" type="ORF">Ptr86124_005877</name>
</gene>
<evidence type="ECO:0000313" key="2">
    <source>
        <dbReference type="Proteomes" id="UP000249757"/>
    </source>
</evidence>
<dbReference type="EMBL" id="NRDI02000007">
    <property type="protein sequence ID" value="KAI1514554.1"/>
    <property type="molecule type" value="Genomic_DNA"/>
</dbReference>
<sequence length="193" mass="21987">MIRNAFNEQGYRDALVGLLTRRRIAFSSIEWAEMRDLALACNPFIEDQLITSRRKAVRLIASNYQLYKGHVIKGSLSTAWVDHEYKLQKALLGLPECRYSHSRQQQAHLLLQTLEDYRIQSRVGWHTGDNATSNDTCLEHLETLLQTKHNAFLLASSKEALTATLDSVTDITGEELLAEFLSVLTSRQRNIKA</sequence>